<dbReference type="Proteomes" id="UP000695000">
    <property type="component" value="Unplaced"/>
</dbReference>
<sequence>MNKPGLPHFASGEIIKGFGRGSKELGIPTANYAKNVVDALPEELNTGIYFGFAKIDEITYNMVISIGWNPFYKNEQKSMETHIIHTFDGDLYGKILKIAILGYLRPELNFDSLEALINTINNDIKQAVELLDKDEYKQYLKHEFFA</sequence>
<protein>
    <recommendedName>
        <fullName evidence="2">riboflavin kinase</fullName>
        <ecNumber evidence="2">2.7.1.26</ecNumber>
    </recommendedName>
</protein>
<evidence type="ECO:0000256" key="2">
    <source>
        <dbReference type="ARBA" id="ARBA00012105"/>
    </source>
</evidence>
<evidence type="ECO:0000256" key="4">
    <source>
        <dbReference type="ARBA" id="ARBA00022643"/>
    </source>
</evidence>
<keyword evidence="3" id="KW-0285">Flavoprotein</keyword>
<evidence type="ECO:0000256" key="5">
    <source>
        <dbReference type="ARBA" id="ARBA00022679"/>
    </source>
</evidence>
<evidence type="ECO:0000259" key="8">
    <source>
        <dbReference type="SMART" id="SM00904"/>
    </source>
</evidence>
<proteinExistence type="predicted"/>
<dbReference type="SUPFAM" id="SSF82114">
    <property type="entry name" value="Riboflavin kinase-like"/>
    <property type="match status" value="1"/>
</dbReference>
<comment type="pathway">
    <text evidence="1">Cofactor biosynthesis; FMN biosynthesis; FMN from riboflavin (ATP route): step 1/1.</text>
</comment>
<keyword evidence="10" id="KW-0418">Kinase</keyword>
<dbReference type="SMART" id="SM00904">
    <property type="entry name" value="Flavokinase"/>
    <property type="match status" value="1"/>
</dbReference>
<keyword evidence="5" id="KW-0808">Transferase</keyword>
<dbReference type="Gene3D" id="2.40.30.30">
    <property type="entry name" value="Riboflavin kinase-like"/>
    <property type="match status" value="1"/>
</dbReference>
<keyword evidence="4" id="KW-0288">FMN</keyword>
<keyword evidence="9" id="KW-1185">Reference proteome</keyword>
<accession>A0ABM1NBH0</accession>
<gene>
    <name evidence="10" type="primary">LOC108567903</name>
</gene>
<organism evidence="9 10">
    <name type="scientific">Nicrophorus vespilloides</name>
    <name type="common">Boreal carrion beetle</name>
    <dbReference type="NCBI Taxonomy" id="110193"/>
    <lineage>
        <taxon>Eukaryota</taxon>
        <taxon>Metazoa</taxon>
        <taxon>Ecdysozoa</taxon>
        <taxon>Arthropoda</taxon>
        <taxon>Hexapoda</taxon>
        <taxon>Insecta</taxon>
        <taxon>Pterygota</taxon>
        <taxon>Neoptera</taxon>
        <taxon>Endopterygota</taxon>
        <taxon>Coleoptera</taxon>
        <taxon>Polyphaga</taxon>
        <taxon>Staphyliniformia</taxon>
        <taxon>Silphidae</taxon>
        <taxon>Nicrophorinae</taxon>
        <taxon>Nicrophorus</taxon>
    </lineage>
</organism>
<dbReference type="RefSeq" id="XP_017784170.1">
    <property type="nucleotide sequence ID" value="XM_017928681.1"/>
</dbReference>
<dbReference type="PANTHER" id="PTHR22749">
    <property type="entry name" value="RIBOFLAVIN KINASE/FMN ADENYLYLTRANSFERASE"/>
    <property type="match status" value="1"/>
</dbReference>
<evidence type="ECO:0000313" key="10">
    <source>
        <dbReference type="RefSeq" id="XP_017784170.1"/>
    </source>
</evidence>
<dbReference type="GO" id="GO:0016301">
    <property type="term" value="F:kinase activity"/>
    <property type="evidence" value="ECO:0007669"/>
    <property type="project" value="UniProtKB-KW"/>
</dbReference>
<dbReference type="InterPro" id="IPR015865">
    <property type="entry name" value="Riboflavin_kinase_bac/euk"/>
</dbReference>
<dbReference type="GeneID" id="108567903"/>
<keyword evidence="7" id="KW-0067">ATP-binding</keyword>
<reference evidence="10" key="1">
    <citation type="submission" date="2025-08" db="UniProtKB">
        <authorList>
            <consortium name="RefSeq"/>
        </authorList>
    </citation>
    <scope>IDENTIFICATION</scope>
    <source>
        <tissue evidence="10">Whole Larva</tissue>
    </source>
</reference>
<evidence type="ECO:0000313" key="9">
    <source>
        <dbReference type="Proteomes" id="UP000695000"/>
    </source>
</evidence>
<keyword evidence="6" id="KW-0547">Nucleotide-binding</keyword>
<dbReference type="PANTHER" id="PTHR22749:SF6">
    <property type="entry name" value="RIBOFLAVIN KINASE"/>
    <property type="match status" value="1"/>
</dbReference>
<feature type="domain" description="Riboflavin kinase" evidence="8">
    <location>
        <begin position="3"/>
        <end position="132"/>
    </location>
</feature>
<dbReference type="EC" id="2.7.1.26" evidence="2"/>
<evidence type="ECO:0000256" key="1">
    <source>
        <dbReference type="ARBA" id="ARBA00005201"/>
    </source>
</evidence>
<evidence type="ECO:0000256" key="3">
    <source>
        <dbReference type="ARBA" id="ARBA00022630"/>
    </source>
</evidence>
<dbReference type="InterPro" id="IPR023468">
    <property type="entry name" value="Riboflavin_kinase"/>
</dbReference>
<dbReference type="InterPro" id="IPR023465">
    <property type="entry name" value="Riboflavin_kinase_dom_sf"/>
</dbReference>
<dbReference type="Pfam" id="PF01687">
    <property type="entry name" value="Flavokinase"/>
    <property type="match status" value="1"/>
</dbReference>
<evidence type="ECO:0000256" key="7">
    <source>
        <dbReference type="ARBA" id="ARBA00022840"/>
    </source>
</evidence>
<name>A0ABM1NBH0_NICVS</name>
<evidence type="ECO:0000256" key="6">
    <source>
        <dbReference type="ARBA" id="ARBA00022741"/>
    </source>
</evidence>